<sequence>MAAVASRLEGWFARSEREAKHQLEILVTVALTRCFRLANRHRYLLCHRIGCNSHFTLRQ</sequence>
<evidence type="ECO:0000313" key="1">
    <source>
        <dbReference type="EMBL" id="ERN40496.1"/>
    </source>
</evidence>
<proteinExistence type="predicted"/>
<organism evidence="1 2">
    <name type="scientific">Rubidibacter lacunae KORDI 51-2</name>
    <dbReference type="NCBI Taxonomy" id="582515"/>
    <lineage>
        <taxon>Bacteria</taxon>
        <taxon>Bacillati</taxon>
        <taxon>Cyanobacteriota</taxon>
        <taxon>Cyanophyceae</taxon>
        <taxon>Oscillatoriophycideae</taxon>
        <taxon>Chroococcales</taxon>
        <taxon>Aphanothecaceae</taxon>
        <taxon>Rubidibacter</taxon>
    </lineage>
</organism>
<dbReference type="Proteomes" id="UP000016960">
    <property type="component" value="Unassembled WGS sequence"/>
</dbReference>
<comment type="caution">
    <text evidence="1">The sequence shown here is derived from an EMBL/GenBank/DDBJ whole genome shotgun (WGS) entry which is preliminary data.</text>
</comment>
<accession>U5DFX1</accession>
<dbReference type="AlphaFoldDB" id="U5DFX1"/>
<evidence type="ECO:0000313" key="2">
    <source>
        <dbReference type="Proteomes" id="UP000016960"/>
    </source>
</evidence>
<dbReference type="InParanoid" id="U5DFX1"/>
<dbReference type="STRING" id="582515.KR51_00030420"/>
<name>U5DFX1_9CHRO</name>
<protein>
    <recommendedName>
        <fullName evidence="3">Transposase</fullName>
    </recommendedName>
</protein>
<dbReference type="EMBL" id="ASSJ01000076">
    <property type="protein sequence ID" value="ERN40496.1"/>
    <property type="molecule type" value="Genomic_DNA"/>
</dbReference>
<reference evidence="1 2" key="1">
    <citation type="submission" date="2013-05" db="EMBL/GenBank/DDBJ databases">
        <title>Draft genome sequence of Rubidibacter lacunae KORDI 51-2.</title>
        <authorList>
            <person name="Choi D.H."/>
            <person name="Noh J.H."/>
            <person name="Kwon K.-K."/>
            <person name="Lee J.-H."/>
            <person name="Ryu J.-Y."/>
        </authorList>
    </citation>
    <scope>NUCLEOTIDE SEQUENCE [LARGE SCALE GENOMIC DNA]</scope>
    <source>
        <strain evidence="1 2">KORDI 51-2</strain>
    </source>
</reference>
<evidence type="ECO:0008006" key="3">
    <source>
        <dbReference type="Google" id="ProtNLM"/>
    </source>
</evidence>
<gene>
    <name evidence="1" type="ORF">KR51_00030420</name>
</gene>
<keyword evidence="2" id="KW-1185">Reference proteome</keyword>